<keyword evidence="2" id="KW-1185">Reference proteome</keyword>
<evidence type="ECO:0000313" key="2">
    <source>
        <dbReference type="Proteomes" id="UP000308600"/>
    </source>
</evidence>
<proteinExistence type="predicted"/>
<dbReference type="Proteomes" id="UP000308600">
    <property type="component" value="Unassembled WGS sequence"/>
</dbReference>
<sequence>MTSTDFMPRSLEFSRLYAPATPASSSSTTCPNSIYPRAFVPPDLGNPFLWEALTPIPLPLQRSGVVKKLDVLNGPKTITRSGTVPPNYTGWITIDEFPTEVLELVFEFCTLLSQVPAHHGNTSTAASSSPFPITAPLLLTHICRRWRLIALRLPHIWSTITVTRIGKDANSVKLASCFLERSGSSPVDLTISLPRWIPAGRNYLDDVLRSRGSAIQFRRIYIESKFGNPQEFVTSLQGHLDRLEEVSLYAHRAYIHLDSFRSIPSLRRVALMFRHDSVSRYSVTNDLSTSLDFSQLTFLEILHEGAMDVHQLVSLLKRCENLVEGYFSLRHLPVACRLDLPSFSQTQAPTTPRSSITVLETLRHLGLSYPITVTHDLRTVINRLISFPSLEILDLHVYPATGTQHGPWCAPATFVNSPLPPWCWWSTTSPMSADPKPLDDTPDSCIPNLHGLRKLTLQGIASTSVSCHSCSTFGEDDFQNVFRSLPVLVELGVSDSLEGIDHILRGLTLSRVNGDFDFPRVVSSPTLTAIELVVRSQGNGSINTSTPSGLPITVREAMRVYSRALEPLNNRDQLMISVTLPSDDPARKAWEDFQATMCDSVQLCFPPSPRRISNPKLPIFFGEAIPDSF</sequence>
<accession>A0ACD3AMK9</accession>
<protein>
    <submittedName>
        <fullName evidence="1">Uncharacterized protein</fullName>
    </submittedName>
</protein>
<organism evidence="1 2">
    <name type="scientific">Pluteus cervinus</name>
    <dbReference type="NCBI Taxonomy" id="181527"/>
    <lineage>
        <taxon>Eukaryota</taxon>
        <taxon>Fungi</taxon>
        <taxon>Dikarya</taxon>
        <taxon>Basidiomycota</taxon>
        <taxon>Agaricomycotina</taxon>
        <taxon>Agaricomycetes</taxon>
        <taxon>Agaricomycetidae</taxon>
        <taxon>Agaricales</taxon>
        <taxon>Pluteineae</taxon>
        <taxon>Pluteaceae</taxon>
        <taxon>Pluteus</taxon>
    </lineage>
</organism>
<gene>
    <name evidence="1" type="ORF">BDN72DRAFT_899187</name>
</gene>
<evidence type="ECO:0000313" key="1">
    <source>
        <dbReference type="EMBL" id="TFK67158.1"/>
    </source>
</evidence>
<name>A0ACD3AMK9_9AGAR</name>
<dbReference type="EMBL" id="ML208383">
    <property type="protein sequence ID" value="TFK67158.1"/>
    <property type="molecule type" value="Genomic_DNA"/>
</dbReference>
<reference evidence="1 2" key="1">
    <citation type="journal article" date="2019" name="Nat. Ecol. Evol.">
        <title>Megaphylogeny resolves global patterns of mushroom evolution.</title>
        <authorList>
            <person name="Varga T."/>
            <person name="Krizsan K."/>
            <person name="Foldi C."/>
            <person name="Dima B."/>
            <person name="Sanchez-Garcia M."/>
            <person name="Sanchez-Ramirez S."/>
            <person name="Szollosi G.J."/>
            <person name="Szarkandi J.G."/>
            <person name="Papp V."/>
            <person name="Albert L."/>
            <person name="Andreopoulos W."/>
            <person name="Angelini C."/>
            <person name="Antonin V."/>
            <person name="Barry K.W."/>
            <person name="Bougher N.L."/>
            <person name="Buchanan P."/>
            <person name="Buyck B."/>
            <person name="Bense V."/>
            <person name="Catcheside P."/>
            <person name="Chovatia M."/>
            <person name="Cooper J."/>
            <person name="Damon W."/>
            <person name="Desjardin D."/>
            <person name="Finy P."/>
            <person name="Geml J."/>
            <person name="Haridas S."/>
            <person name="Hughes K."/>
            <person name="Justo A."/>
            <person name="Karasinski D."/>
            <person name="Kautmanova I."/>
            <person name="Kiss B."/>
            <person name="Kocsube S."/>
            <person name="Kotiranta H."/>
            <person name="LaButti K.M."/>
            <person name="Lechner B.E."/>
            <person name="Liimatainen K."/>
            <person name="Lipzen A."/>
            <person name="Lukacs Z."/>
            <person name="Mihaltcheva S."/>
            <person name="Morgado L.N."/>
            <person name="Niskanen T."/>
            <person name="Noordeloos M.E."/>
            <person name="Ohm R.A."/>
            <person name="Ortiz-Santana B."/>
            <person name="Ovrebo C."/>
            <person name="Racz N."/>
            <person name="Riley R."/>
            <person name="Savchenko A."/>
            <person name="Shiryaev A."/>
            <person name="Soop K."/>
            <person name="Spirin V."/>
            <person name="Szebenyi C."/>
            <person name="Tomsovsky M."/>
            <person name="Tulloss R.E."/>
            <person name="Uehling J."/>
            <person name="Grigoriev I.V."/>
            <person name="Vagvolgyi C."/>
            <person name="Papp T."/>
            <person name="Martin F.M."/>
            <person name="Miettinen O."/>
            <person name="Hibbett D.S."/>
            <person name="Nagy L.G."/>
        </authorList>
    </citation>
    <scope>NUCLEOTIDE SEQUENCE [LARGE SCALE GENOMIC DNA]</scope>
    <source>
        <strain evidence="1 2">NL-1719</strain>
    </source>
</reference>